<dbReference type="InterPro" id="IPR017853">
    <property type="entry name" value="GH"/>
</dbReference>
<dbReference type="GO" id="GO:0009341">
    <property type="term" value="C:beta-galactosidase complex"/>
    <property type="evidence" value="ECO:0007669"/>
    <property type="project" value="InterPro"/>
</dbReference>
<evidence type="ECO:0000313" key="4">
    <source>
        <dbReference type="EMBL" id="SHG28813.1"/>
    </source>
</evidence>
<dbReference type="InterPro" id="IPR013529">
    <property type="entry name" value="Glyco_hydro_42_N"/>
</dbReference>
<dbReference type="EMBL" id="FQVU01000002">
    <property type="protein sequence ID" value="SHG28813.1"/>
    <property type="molecule type" value="Genomic_DNA"/>
</dbReference>
<organism evidence="4 5">
    <name type="scientific">Jatrophihabitans endophyticus</name>
    <dbReference type="NCBI Taxonomy" id="1206085"/>
    <lineage>
        <taxon>Bacteria</taxon>
        <taxon>Bacillati</taxon>
        <taxon>Actinomycetota</taxon>
        <taxon>Actinomycetes</taxon>
        <taxon>Jatrophihabitantales</taxon>
        <taxon>Jatrophihabitantaceae</taxon>
        <taxon>Jatrophihabitans</taxon>
    </lineage>
</organism>
<feature type="domain" description="Glycoside hydrolase family 42 N-terminal" evidence="3">
    <location>
        <begin position="65"/>
        <end position="138"/>
    </location>
</feature>
<keyword evidence="2" id="KW-0326">Glycosidase</keyword>
<dbReference type="AlphaFoldDB" id="A0A1M5ILZ9"/>
<dbReference type="SUPFAM" id="SSF51445">
    <property type="entry name" value="(Trans)glycosidases"/>
    <property type="match status" value="1"/>
</dbReference>
<sequence length="432" mass="46116">MLLGLLAAVAVAVALVVVLVTRDGGSDACADLPAGQGISRVGTPSAAPFVGTLGTHPETADDESRAGIKVAMVELAWRDFEPAKGRFDAAYADRVCARIRTYEQAGMQVTLGLGLHYAPAWLLAIPGSRFVDQDGHRSDEPDLVFNRDLRRLADRYLAKIDELIGLQHFWAVRVTAGGNAELLYPRGNRYWAFSDGAQGGPQRPASMAPNPLPGWRPGTGDTSPALAQREAWARWYVAGLTDVANWQLGELRRLGFTGYLQLLTPGQGIRPAQVAPRVAAGLPNGLFGRGAVWSWVYAGLTVRDGVTAYVSSVADGSGDDDACGPDDEAVRLESRTVLDWSAARWISRLARHNGFSVAGEVPSLRDSAKRRAYYRDPSDDGLAARAYAQAKGCGFLGLYWAHDDQVRDGTVSVDVLGRLAGPDALPPAPAGG</sequence>
<dbReference type="GO" id="GO:0004565">
    <property type="term" value="F:beta-galactosidase activity"/>
    <property type="evidence" value="ECO:0007669"/>
    <property type="project" value="InterPro"/>
</dbReference>
<name>A0A1M5ILZ9_9ACTN</name>
<dbReference type="Gene3D" id="3.20.20.80">
    <property type="entry name" value="Glycosidases"/>
    <property type="match status" value="1"/>
</dbReference>
<evidence type="ECO:0000256" key="1">
    <source>
        <dbReference type="ARBA" id="ARBA00022801"/>
    </source>
</evidence>
<gene>
    <name evidence="4" type="ORF">SAMN05443575_1925</name>
</gene>
<evidence type="ECO:0000256" key="2">
    <source>
        <dbReference type="ARBA" id="ARBA00023295"/>
    </source>
</evidence>
<evidence type="ECO:0000313" key="5">
    <source>
        <dbReference type="Proteomes" id="UP000186132"/>
    </source>
</evidence>
<dbReference type="STRING" id="1206085.SAMN05443575_1925"/>
<keyword evidence="1" id="KW-0378">Hydrolase</keyword>
<dbReference type="GO" id="GO:0005975">
    <property type="term" value="P:carbohydrate metabolic process"/>
    <property type="evidence" value="ECO:0007669"/>
    <property type="project" value="InterPro"/>
</dbReference>
<proteinExistence type="predicted"/>
<dbReference type="Proteomes" id="UP000186132">
    <property type="component" value="Unassembled WGS sequence"/>
</dbReference>
<protein>
    <submittedName>
        <fullName evidence="4">Beta-galactosidase</fullName>
    </submittedName>
</protein>
<evidence type="ECO:0000259" key="3">
    <source>
        <dbReference type="Pfam" id="PF02449"/>
    </source>
</evidence>
<accession>A0A1M5ILZ9</accession>
<keyword evidence="5" id="KW-1185">Reference proteome</keyword>
<reference evidence="4 5" key="1">
    <citation type="submission" date="2016-11" db="EMBL/GenBank/DDBJ databases">
        <authorList>
            <person name="Jaros S."/>
            <person name="Januszkiewicz K."/>
            <person name="Wedrychowicz H."/>
        </authorList>
    </citation>
    <scope>NUCLEOTIDE SEQUENCE [LARGE SCALE GENOMIC DNA]</scope>
    <source>
        <strain evidence="4 5">DSM 45627</strain>
    </source>
</reference>
<dbReference type="Pfam" id="PF02449">
    <property type="entry name" value="Glyco_hydro_42"/>
    <property type="match status" value="1"/>
</dbReference>